<dbReference type="GeneID" id="5143799"/>
<dbReference type="OrthoDB" id="85598at2157"/>
<evidence type="ECO:0000313" key="6">
    <source>
        <dbReference type="Proteomes" id="UP000000663"/>
    </source>
</evidence>
<dbReference type="Gene3D" id="3.40.50.1450">
    <property type="entry name" value="HybD-like"/>
    <property type="match status" value="1"/>
</dbReference>
<dbReference type="AlphaFoldDB" id="Q0W3K7"/>
<keyword evidence="3" id="KW-0064">Aspartyl protease</keyword>
<dbReference type="CDD" id="cd00518">
    <property type="entry name" value="H2MP"/>
    <property type="match status" value="1"/>
</dbReference>
<proteinExistence type="inferred from homology"/>
<keyword evidence="2" id="KW-0645">Protease</keyword>
<dbReference type="PATRIC" id="fig|351160.9.peg.1241"/>
<gene>
    <name evidence="5" type="primary">vhtD</name>
    <name evidence="5" type="ORF">RCIX1854</name>
</gene>
<dbReference type="GO" id="GO:0004190">
    <property type="term" value="F:aspartic-type endopeptidase activity"/>
    <property type="evidence" value="ECO:0007669"/>
    <property type="project" value="UniProtKB-KW"/>
</dbReference>
<reference evidence="5 6" key="1">
    <citation type="journal article" date="2006" name="Science">
        <title>Genome of rice cluster I archaea -- the key methane producers in the rice rhizosphere.</title>
        <authorList>
            <person name="Erkel C."/>
            <person name="Kube M."/>
            <person name="Reinhardt R."/>
            <person name="Liesack W."/>
        </authorList>
    </citation>
    <scope>NUCLEOTIDE SEQUENCE [LARGE SCALE GENOMIC DNA]</scope>
    <source>
        <strain evidence="6">DSM 22066 / NBRC 105507 / MRE50</strain>
    </source>
</reference>
<dbReference type="InterPro" id="IPR023430">
    <property type="entry name" value="Pept_HybD-like_dom_sf"/>
</dbReference>
<dbReference type="GO" id="GO:0008047">
    <property type="term" value="F:enzyme activator activity"/>
    <property type="evidence" value="ECO:0007669"/>
    <property type="project" value="InterPro"/>
</dbReference>
<name>Q0W3K7_METAR</name>
<dbReference type="KEGG" id="rci:RCIX1854"/>
<dbReference type="eggNOG" id="arCOG04429">
    <property type="taxonomic scope" value="Archaea"/>
</dbReference>
<evidence type="ECO:0000256" key="2">
    <source>
        <dbReference type="ARBA" id="ARBA00022670"/>
    </source>
</evidence>
<dbReference type="RefSeq" id="WP_012035533.1">
    <property type="nucleotide sequence ID" value="NC_009464.1"/>
</dbReference>
<keyword evidence="4" id="KW-0378">Hydrolase</keyword>
<dbReference type="EMBL" id="AM114193">
    <property type="protein sequence ID" value="CAJ37036.1"/>
    <property type="molecule type" value="Genomic_DNA"/>
</dbReference>
<sequence length="153" mass="16925">MKNIKVLGIGNILVGDDGFGPRVLEELQTREIPENVELIDAGVGGMAILSWIEDADKIIIIDSVQTGNEPVGTIYRFTDKEMPPSDMFMLSLHDLNLVDTINIGRVVQKMPDEIIIYGVEVVRLAEFTKEMSPEVEAAVKEVADLVIEEIKNS</sequence>
<evidence type="ECO:0000256" key="1">
    <source>
        <dbReference type="ARBA" id="ARBA00006814"/>
    </source>
</evidence>
<dbReference type="Pfam" id="PF01750">
    <property type="entry name" value="HycI"/>
    <property type="match status" value="1"/>
</dbReference>
<dbReference type="SUPFAM" id="SSF53163">
    <property type="entry name" value="HybD-like"/>
    <property type="match status" value="1"/>
</dbReference>
<accession>Q0W3K7</accession>
<dbReference type="Proteomes" id="UP000000663">
    <property type="component" value="Chromosome"/>
</dbReference>
<comment type="similarity">
    <text evidence="1">Belongs to the peptidase A31 family.</text>
</comment>
<dbReference type="NCBIfam" id="TIGR00072">
    <property type="entry name" value="hydrog_prot"/>
    <property type="match status" value="1"/>
</dbReference>
<evidence type="ECO:0000313" key="5">
    <source>
        <dbReference type="EMBL" id="CAJ37036.1"/>
    </source>
</evidence>
<evidence type="ECO:0000256" key="4">
    <source>
        <dbReference type="ARBA" id="ARBA00022801"/>
    </source>
</evidence>
<dbReference type="InterPro" id="IPR000671">
    <property type="entry name" value="Peptidase_A31"/>
</dbReference>
<dbReference type="PANTHER" id="PTHR30302:SF1">
    <property type="entry name" value="HYDROGENASE 2 MATURATION PROTEASE"/>
    <property type="match status" value="1"/>
</dbReference>
<protein>
    <submittedName>
        <fullName evidence="5">Coenzyme F420-nonreducing hydrogenase,subunit D (Maturation factor)</fullName>
    </submittedName>
</protein>
<dbReference type="PANTHER" id="PTHR30302">
    <property type="entry name" value="HYDROGENASE 1 MATURATION PROTEASE"/>
    <property type="match status" value="1"/>
</dbReference>
<dbReference type="STRING" id="351160.RCIX1854"/>
<organism evidence="5 6">
    <name type="scientific">Methanocella arvoryzae (strain DSM 22066 / NBRC 105507 / MRE50)</name>
    <dbReference type="NCBI Taxonomy" id="351160"/>
    <lineage>
        <taxon>Archaea</taxon>
        <taxon>Methanobacteriati</taxon>
        <taxon>Methanobacteriota</taxon>
        <taxon>Stenosarchaea group</taxon>
        <taxon>Methanomicrobia</taxon>
        <taxon>Methanocellales</taxon>
        <taxon>Methanocellaceae</taxon>
        <taxon>Methanocella</taxon>
    </lineage>
</organism>
<evidence type="ECO:0000256" key="3">
    <source>
        <dbReference type="ARBA" id="ARBA00022750"/>
    </source>
</evidence>
<keyword evidence="6" id="KW-1185">Reference proteome</keyword>
<dbReference type="GO" id="GO:0016485">
    <property type="term" value="P:protein processing"/>
    <property type="evidence" value="ECO:0007669"/>
    <property type="project" value="TreeGrafter"/>
</dbReference>
<dbReference type="PRINTS" id="PR00446">
    <property type="entry name" value="HYDRGNUPTAKE"/>
</dbReference>